<dbReference type="SUPFAM" id="SSF52161">
    <property type="entry name" value="Ribosomal protein L13"/>
    <property type="match status" value="1"/>
</dbReference>
<keyword evidence="3 4" id="KW-0687">Ribonucleoprotein</keyword>
<accession>A0A518BAQ4</accession>
<evidence type="ECO:0000256" key="4">
    <source>
        <dbReference type="HAMAP-Rule" id="MF_01366"/>
    </source>
</evidence>
<keyword evidence="2 4" id="KW-0689">Ribosomal protein</keyword>
<dbReference type="PANTHER" id="PTHR11545:SF2">
    <property type="entry name" value="LARGE RIBOSOMAL SUBUNIT PROTEIN UL13M"/>
    <property type="match status" value="1"/>
</dbReference>
<evidence type="ECO:0000256" key="2">
    <source>
        <dbReference type="ARBA" id="ARBA00022980"/>
    </source>
</evidence>
<sequence>MIMKTTMLKPAEVQSKWWIIDGEDLVVGRLAAKLAPILMGKHRPDYTPHVLCGDFVIVTNAEKVKFTGMKWEDKTYDRYTGYPGGRRVVTASTLRDKAPEKILELAVRRMLPKNKLASRMLKRLKVYAGTDHPHQAQQPEPLKIDL</sequence>
<dbReference type="GO" id="GO:0022625">
    <property type="term" value="C:cytosolic large ribosomal subunit"/>
    <property type="evidence" value="ECO:0007669"/>
    <property type="project" value="TreeGrafter"/>
</dbReference>
<dbReference type="GO" id="GO:0006412">
    <property type="term" value="P:translation"/>
    <property type="evidence" value="ECO:0007669"/>
    <property type="project" value="UniProtKB-UniRule"/>
</dbReference>
<dbReference type="NCBIfam" id="TIGR01066">
    <property type="entry name" value="rplM_bact"/>
    <property type="match status" value="1"/>
</dbReference>
<organism evidence="5 6">
    <name type="scientific">Kolteria novifilia</name>
    <dbReference type="NCBI Taxonomy" id="2527975"/>
    <lineage>
        <taxon>Bacteria</taxon>
        <taxon>Pseudomonadati</taxon>
        <taxon>Planctomycetota</taxon>
        <taxon>Planctomycetia</taxon>
        <taxon>Kolteriales</taxon>
        <taxon>Kolteriaceae</taxon>
        <taxon>Kolteria</taxon>
    </lineage>
</organism>
<evidence type="ECO:0000313" key="5">
    <source>
        <dbReference type="EMBL" id="QDU64064.1"/>
    </source>
</evidence>
<evidence type="ECO:0000256" key="1">
    <source>
        <dbReference type="ARBA" id="ARBA00006227"/>
    </source>
</evidence>
<dbReference type="PIRSF" id="PIRSF002181">
    <property type="entry name" value="Ribosomal_L13"/>
    <property type="match status" value="1"/>
</dbReference>
<reference evidence="5 6" key="1">
    <citation type="submission" date="2019-02" db="EMBL/GenBank/DDBJ databases">
        <title>Deep-cultivation of Planctomycetes and their phenomic and genomic characterization uncovers novel biology.</title>
        <authorList>
            <person name="Wiegand S."/>
            <person name="Jogler M."/>
            <person name="Boedeker C."/>
            <person name="Pinto D."/>
            <person name="Vollmers J."/>
            <person name="Rivas-Marin E."/>
            <person name="Kohn T."/>
            <person name="Peeters S.H."/>
            <person name="Heuer A."/>
            <person name="Rast P."/>
            <person name="Oberbeckmann S."/>
            <person name="Bunk B."/>
            <person name="Jeske O."/>
            <person name="Meyerdierks A."/>
            <person name="Storesund J.E."/>
            <person name="Kallscheuer N."/>
            <person name="Luecker S."/>
            <person name="Lage O.M."/>
            <person name="Pohl T."/>
            <person name="Merkel B.J."/>
            <person name="Hornburger P."/>
            <person name="Mueller R.-W."/>
            <person name="Bruemmer F."/>
            <person name="Labrenz M."/>
            <person name="Spormann A.M."/>
            <person name="Op den Camp H."/>
            <person name="Overmann J."/>
            <person name="Amann R."/>
            <person name="Jetten M.S.M."/>
            <person name="Mascher T."/>
            <person name="Medema M.H."/>
            <person name="Devos D.P."/>
            <person name="Kaster A.-K."/>
            <person name="Ovreas L."/>
            <person name="Rohde M."/>
            <person name="Galperin M.Y."/>
            <person name="Jogler C."/>
        </authorList>
    </citation>
    <scope>NUCLEOTIDE SEQUENCE [LARGE SCALE GENOMIC DNA]</scope>
    <source>
        <strain evidence="5 6">Pan216</strain>
    </source>
</reference>
<evidence type="ECO:0000313" key="6">
    <source>
        <dbReference type="Proteomes" id="UP000317093"/>
    </source>
</evidence>
<dbReference type="InterPro" id="IPR036899">
    <property type="entry name" value="Ribosomal_uL13_sf"/>
</dbReference>
<dbReference type="PANTHER" id="PTHR11545">
    <property type="entry name" value="RIBOSOMAL PROTEIN L13"/>
    <property type="match status" value="1"/>
</dbReference>
<dbReference type="Pfam" id="PF00572">
    <property type="entry name" value="Ribosomal_L13"/>
    <property type="match status" value="1"/>
</dbReference>
<dbReference type="EMBL" id="CP036279">
    <property type="protein sequence ID" value="QDU64064.1"/>
    <property type="molecule type" value="Genomic_DNA"/>
</dbReference>
<protein>
    <recommendedName>
        <fullName evidence="4">Large ribosomal subunit protein uL13</fullName>
    </recommendedName>
</protein>
<dbReference type="Gene3D" id="3.90.1180.10">
    <property type="entry name" value="Ribosomal protein L13"/>
    <property type="match status" value="1"/>
</dbReference>
<gene>
    <name evidence="4 5" type="primary">rplM</name>
    <name evidence="5" type="ORF">Pan216_49520</name>
</gene>
<dbReference type="AlphaFoldDB" id="A0A518BAQ4"/>
<comment type="similarity">
    <text evidence="1 4">Belongs to the universal ribosomal protein uL13 family.</text>
</comment>
<comment type="subunit">
    <text evidence="4">Part of the 50S ribosomal subunit.</text>
</comment>
<dbReference type="InterPro" id="IPR005823">
    <property type="entry name" value="Ribosomal_uL13_bac-type"/>
</dbReference>
<dbReference type="KEGG" id="knv:Pan216_49520"/>
<proteinExistence type="inferred from homology"/>
<name>A0A518BAQ4_9BACT</name>
<comment type="function">
    <text evidence="4">This protein is one of the early assembly proteins of the 50S ribosomal subunit, although it is not seen to bind rRNA by itself. It is important during the early stages of 50S assembly.</text>
</comment>
<dbReference type="CDD" id="cd00392">
    <property type="entry name" value="Ribosomal_L13"/>
    <property type="match status" value="1"/>
</dbReference>
<dbReference type="Proteomes" id="UP000317093">
    <property type="component" value="Chromosome"/>
</dbReference>
<dbReference type="HAMAP" id="MF_01366">
    <property type="entry name" value="Ribosomal_uL13"/>
    <property type="match status" value="1"/>
</dbReference>
<keyword evidence="6" id="KW-1185">Reference proteome</keyword>
<dbReference type="GO" id="GO:0003729">
    <property type="term" value="F:mRNA binding"/>
    <property type="evidence" value="ECO:0007669"/>
    <property type="project" value="TreeGrafter"/>
</dbReference>
<dbReference type="InterPro" id="IPR005822">
    <property type="entry name" value="Ribosomal_uL13"/>
</dbReference>
<evidence type="ECO:0000256" key="3">
    <source>
        <dbReference type="ARBA" id="ARBA00023274"/>
    </source>
</evidence>
<dbReference type="GO" id="GO:0003735">
    <property type="term" value="F:structural constituent of ribosome"/>
    <property type="evidence" value="ECO:0007669"/>
    <property type="project" value="InterPro"/>
</dbReference>
<dbReference type="GO" id="GO:0017148">
    <property type="term" value="P:negative regulation of translation"/>
    <property type="evidence" value="ECO:0007669"/>
    <property type="project" value="TreeGrafter"/>
</dbReference>